<dbReference type="OrthoDB" id="9807350at2"/>
<dbReference type="EMBL" id="QHHQ01000002">
    <property type="protein sequence ID" value="RAI02161.1"/>
    <property type="molecule type" value="Genomic_DNA"/>
</dbReference>
<keyword evidence="6 9" id="KW-0812">Transmembrane</keyword>
<keyword evidence="4" id="KW-1003">Cell membrane</keyword>
<feature type="transmembrane region" description="Helical" evidence="9">
    <location>
        <begin position="895"/>
        <end position="915"/>
    </location>
</feature>
<dbReference type="Pfam" id="PF00873">
    <property type="entry name" value="ACR_tran"/>
    <property type="match status" value="1"/>
</dbReference>
<dbReference type="FunFam" id="3.30.70.1430:FF:000001">
    <property type="entry name" value="Efflux pump membrane transporter"/>
    <property type="match status" value="1"/>
</dbReference>
<dbReference type="Proteomes" id="UP000249590">
    <property type="component" value="Unassembled WGS sequence"/>
</dbReference>
<feature type="transmembrane region" description="Helical" evidence="9">
    <location>
        <begin position="393"/>
        <end position="414"/>
    </location>
</feature>
<organism evidence="10 11">
    <name type="scientific">Acuticoccus sediminis</name>
    <dbReference type="NCBI Taxonomy" id="2184697"/>
    <lineage>
        <taxon>Bacteria</taxon>
        <taxon>Pseudomonadati</taxon>
        <taxon>Pseudomonadota</taxon>
        <taxon>Alphaproteobacteria</taxon>
        <taxon>Hyphomicrobiales</taxon>
        <taxon>Amorphaceae</taxon>
        <taxon>Acuticoccus</taxon>
    </lineage>
</organism>
<feature type="transmembrane region" description="Helical" evidence="9">
    <location>
        <begin position="435"/>
        <end position="459"/>
    </location>
</feature>
<keyword evidence="5 9" id="KW-0997">Cell inner membrane</keyword>
<evidence type="ECO:0000256" key="6">
    <source>
        <dbReference type="ARBA" id="ARBA00022692"/>
    </source>
</evidence>
<evidence type="ECO:0000256" key="2">
    <source>
        <dbReference type="ARBA" id="ARBA00010942"/>
    </source>
</evidence>
<dbReference type="Gene3D" id="3.30.70.1440">
    <property type="entry name" value="Multidrug efflux transporter AcrB pore domain"/>
    <property type="match status" value="1"/>
</dbReference>
<feature type="transmembrane region" description="Helical" evidence="9">
    <location>
        <begin position="965"/>
        <end position="986"/>
    </location>
</feature>
<sequence length="1061" mass="112011">MARFFIDNPVLAWVIAIFIVMAGALSLPNIPISQYPNVAPPQVSIQTTFPGASPEDLYRQVTQPIEEELNGIEGLLYFESTSDATGAVSITVTFESGTDVAQAVVDTQNRLKRVESSLPQQVQQQGVTVEEASTSFLMVVALTATPESGLDEVGLGDYAARSVLNEIRRVPGVGRAQLFAAERAMRVWVDPDRLVGLGLSLTDVTDAITEQNAQVAAGSVGASPNPVSQQTQATLLVTGQLSTPEEFGSIVLRAEDNGALVRLSDVARVEIDAETFNFNTYLNGQPVASIGVQLSPTGNALDTAEGVRETMDRLEPLFPAGVSYEVPYDTTPFVDASIEKVLHTLMEAVVLVFVVMFVFLQNFRYTIIPTLVVPIALAGTMAVMLPAGFSINVLTMFAMVLAIGILVDDAIVVVENVERIMSEEGLSPKEASKKAMGQISGAIIGITLALMAVFVPLAFFPGSVGIIYQQFSLTMVVSIFFSAFLALSLTPALCATLLKPIPKGHSHSKGGVFGWFNRNFDRASHGYAGLVGGLIRRAGRLMVVYLALLVGLGYVYLQIPSAFLPQEDQGFLLADVQAPPGATSNRLREVTKSAEDFALSLDGVDSILIIQGYSFSGQGPNSGLAFVTLKDWAERGEDESAAALSGTLSGMLASIRDAIAYALSPPPIQGLGSSSGFAFRLQDRANLGDARLREGAQQLMAAAQASPVIGQVYTEGLPPGPQLRLNVDRAKANAFGVGFGEINRTVSAALGSSYVNDFPNQGRMQRVIVQAEARSRMTVEDVMTLNVRNTQGGMVPLSAFATAEWAYGPTQLVGYNGYPSMRIGGSAAPGYSSGDAIAEMERLAGELPSGFAFEWTGQSLQEIQSGSQAPFLIGLSVVFVFLCLAGLYGSWSIPLAVMLIVPMGAIGSVAAVVLSGLSNDVYFTVGLITIVGLSAKNAILIVEVAKDLMMEGQSLREATITACRLRFRPILMTSLAFTMGVIPMAIATGASAASQNAIGINVVGGMISATVLGLLFAPVFFAFVMRLAGGEKTFAARRAEAEAEAGGPALPHDEGTAPAAS</sequence>
<name>A0A8B2NT95_9HYPH</name>
<comment type="caution">
    <text evidence="9">Lacks conserved residue(s) required for the propagation of feature annotation.</text>
</comment>
<keyword evidence="8 9" id="KW-0472">Membrane</keyword>
<evidence type="ECO:0000256" key="4">
    <source>
        <dbReference type="ARBA" id="ARBA00022475"/>
    </source>
</evidence>
<feature type="transmembrane region" description="Helical" evidence="9">
    <location>
        <begin position="471"/>
        <end position="498"/>
    </location>
</feature>
<dbReference type="SUPFAM" id="SSF82866">
    <property type="entry name" value="Multidrug efflux transporter AcrB transmembrane domain"/>
    <property type="match status" value="2"/>
</dbReference>
<dbReference type="Gene3D" id="3.30.2090.10">
    <property type="entry name" value="Multidrug efflux transporter AcrB TolC docking domain, DN and DC subdomains"/>
    <property type="match status" value="2"/>
</dbReference>
<evidence type="ECO:0000256" key="3">
    <source>
        <dbReference type="ARBA" id="ARBA00022448"/>
    </source>
</evidence>
<protein>
    <recommendedName>
        <fullName evidence="9">Efflux pump membrane transporter</fullName>
    </recommendedName>
</protein>
<evidence type="ECO:0000256" key="5">
    <source>
        <dbReference type="ARBA" id="ARBA00022519"/>
    </source>
</evidence>
<feature type="transmembrane region" description="Helical" evidence="9">
    <location>
        <begin position="869"/>
        <end position="888"/>
    </location>
</feature>
<evidence type="ECO:0000256" key="1">
    <source>
        <dbReference type="ARBA" id="ARBA00004429"/>
    </source>
</evidence>
<dbReference type="GO" id="GO:0042910">
    <property type="term" value="F:xenobiotic transmembrane transporter activity"/>
    <property type="evidence" value="ECO:0007669"/>
    <property type="project" value="TreeGrafter"/>
</dbReference>
<comment type="caution">
    <text evidence="10">The sequence shown here is derived from an EMBL/GenBank/DDBJ whole genome shotgun (WGS) entry which is preliminary data.</text>
</comment>
<dbReference type="InterPro" id="IPR001036">
    <property type="entry name" value="Acrflvin-R"/>
</dbReference>
<dbReference type="InterPro" id="IPR004764">
    <property type="entry name" value="MdtF-like"/>
</dbReference>
<feature type="transmembrane region" description="Helical" evidence="9">
    <location>
        <begin position="367"/>
        <end position="387"/>
    </location>
</feature>
<evidence type="ECO:0000313" key="10">
    <source>
        <dbReference type="EMBL" id="RAI02161.1"/>
    </source>
</evidence>
<dbReference type="GO" id="GO:0005886">
    <property type="term" value="C:plasma membrane"/>
    <property type="evidence" value="ECO:0007669"/>
    <property type="project" value="UniProtKB-SubCell"/>
</dbReference>
<keyword evidence="7 9" id="KW-1133">Transmembrane helix</keyword>
<feature type="transmembrane region" description="Helical" evidence="9">
    <location>
        <begin position="538"/>
        <end position="557"/>
    </location>
</feature>
<keyword evidence="11" id="KW-1185">Reference proteome</keyword>
<dbReference type="SUPFAM" id="SSF82714">
    <property type="entry name" value="Multidrug efflux transporter AcrB TolC docking domain, DN and DC subdomains"/>
    <property type="match status" value="2"/>
</dbReference>
<dbReference type="RefSeq" id="WP_111345541.1">
    <property type="nucleotide sequence ID" value="NZ_QHHQ01000002.1"/>
</dbReference>
<feature type="transmembrane region" description="Helical" evidence="9">
    <location>
        <begin position="341"/>
        <end position="360"/>
    </location>
</feature>
<reference evidence="10 11" key="1">
    <citation type="submission" date="2018-05" db="EMBL/GenBank/DDBJ databases">
        <title>Acuticoccus sediminis sp. nov., isolated from deep-sea sediment of Indian Ocean.</title>
        <authorList>
            <person name="Liu X."/>
            <person name="Lai Q."/>
            <person name="Du Y."/>
            <person name="Sun F."/>
            <person name="Zhang X."/>
            <person name="Wang S."/>
            <person name="Shao Z."/>
        </authorList>
    </citation>
    <scope>NUCLEOTIDE SEQUENCE [LARGE SCALE GENOMIC DNA]</scope>
    <source>
        <strain evidence="10 11">PTG4-2</strain>
    </source>
</reference>
<proteinExistence type="inferred from homology"/>
<comment type="subcellular location">
    <subcellularLocation>
        <location evidence="1 9">Cell inner membrane</location>
        <topology evidence="1 9">Multi-pass membrane protein</topology>
    </subcellularLocation>
</comment>
<comment type="similarity">
    <text evidence="2 9">Belongs to the resistance-nodulation-cell division (RND) (TC 2.A.6) family.</text>
</comment>
<evidence type="ECO:0000256" key="8">
    <source>
        <dbReference type="ARBA" id="ARBA00023136"/>
    </source>
</evidence>
<dbReference type="GO" id="GO:0015562">
    <property type="term" value="F:efflux transmembrane transporter activity"/>
    <property type="evidence" value="ECO:0007669"/>
    <property type="project" value="InterPro"/>
</dbReference>
<dbReference type="NCBIfam" id="NF000282">
    <property type="entry name" value="RND_permease_1"/>
    <property type="match status" value="1"/>
</dbReference>
<evidence type="ECO:0000313" key="11">
    <source>
        <dbReference type="Proteomes" id="UP000249590"/>
    </source>
</evidence>
<dbReference type="Gene3D" id="3.30.70.1430">
    <property type="entry name" value="Multidrug efflux transporter AcrB pore domain"/>
    <property type="match status" value="2"/>
</dbReference>
<gene>
    <name evidence="10" type="ORF">DLJ53_12400</name>
</gene>
<dbReference type="PANTHER" id="PTHR32063:SF10">
    <property type="entry name" value="EFFLUX PUMP MEMBRANE TRANSPORTER"/>
    <property type="match status" value="1"/>
</dbReference>
<dbReference type="InterPro" id="IPR027463">
    <property type="entry name" value="AcrB_DN_DC_subdom"/>
</dbReference>
<dbReference type="SUPFAM" id="SSF82693">
    <property type="entry name" value="Multidrug efflux transporter AcrB pore domain, PN1, PN2, PC1 and PC2 subdomains"/>
    <property type="match status" value="4"/>
</dbReference>
<evidence type="ECO:0000256" key="7">
    <source>
        <dbReference type="ARBA" id="ARBA00022989"/>
    </source>
</evidence>
<dbReference type="FunFam" id="1.20.1640.10:FF:000001">
    <property type="entry name" value="Efflux pump membrane transporter"/>
    <property type="match status" value="1"/>
</dbReference>
<evidence type="ECO:0000256" key="9">
    <source>
        <dbReference type="RuleBase" id="RU364070"/>
    </source>
</evidence>
<dbReference type="NCBIfam" id="TIGR00915">
    <property type="entry name" value="2A0602"/>
    <property type="match status" value="1"/>
</dbReference>
<dbReference type="AlphaFoldDB" id="A0A8B2NT95"/>
<feature type="transmembrane region" description="Helical" evidence="9">
    <location>
        <begin position="998"/>
        <end position="1024"/>
    </location>
</feature>
<dbReference type="Gene3D" id="1.20.1640.10">
    <property type="entry name" value="Multidrug efflux transporter AcrB transmembrane domain"/>
    <property type="match status" value="2"/>
</dbReference>
<keyword evidence="3 9" id="KW-0813">Transport</keyword>
<accession>A0A8B2NT95</accession>
<dbReference type="PANTHER" id="PTHR32063">
    <property type="match status" value="1"/>
</dbReference>
<feature type="transmembrane region" description="Helical" evidence="9">
    <location>
        <begin position="921"/>
        <end position="944"/>
    </location>
</feature>
<dbReference type="GO" id="GO:0009636">
    <property type="term" value="P:response to toxic substance"/>
    <property type="evidence" value="ECO:0007669"/>
    <property type="project" value="UniProtKB-ARBA"/>
</dbReference>
<dbReference type="Gene3D" id="3.30.70.1320">
    <property type="entry name" value="Multidrug efflux transporter AcrB pore domain like"/>
    <property type="match status" value="1"/>
</dbReference>
<dbReference type="PRINTS" id="PR00702">
    <property type="entry name" value="ACRIFLAVINRP"/>
</dbReference>